<dbReference type="Proteomes" id="UP000789901">
    <property type="component" value="Unassembled WGS sequence"/>
</dbReference>
<reference evidence="2 3" key="1">
    <citation type="submission" date="2021-06" db="EMBL/GenBank/DDBJ databases">
        <authorList>
            <person name="Kallberg Y."/>
            <person name="Tangrot J."/>
            <person name="Rosling A."/>
        </authorList>
    </citation>
    <scope>NUCLEOTIDE SEQUENCE [LARGE SCALE GENOMIC DNA]</scope>
    <source>
        <strain evidence="2 3">120-4 pot B 10/14</strain>
    </source>
</reference>
<comment type="caution">
    <text evidence="2">The sequence shown here is derived from an EMBL/GenBank/DDBJ whole genome shotgun (WGS) entry which is preliminary data.</text>
</comment>
<organism evidence="2 3">
    <name type="scientific">Gigaspora margarita</name>
    <dbReference type="NCBI Taxonomy" id="4874"/>
    <lineage>
        <taxon>Eukaryota</taxon>
        <taxon>Fungi</taxon>
        <taxon>Fungi incertae sedis</taxon>
        <taxon>Mucoromycota</taxon>
        <taxon>Glomeromycotina</taxon>
        <taxon>Glomeromycetes</taxon>
        <taxon>Diversisporales</taxon>
        <taxon>Gigasporaceae</taxon>
        <taxon>Gigaspora</taxon>
    </lineage>
</organism>
<feature type="non-terminal residue" evidence="2">
    <location>
        <position position="49"/>
    </location>
</feature>
<protein>
    <submittedName>
        <fullName evidence="2">37457_t:CDS:1</fullName>
    </submittedName>
</protein>
<feature type="signal peptide" evidence="1">
    <location>
        <begin position="1"/>
        <end position="19"/>
    </location>
</feature>
<dbReference type="EMBL" id="CAJVQB010117245">
    <property type="protein sequence ID" value="CAG8852883.1"/>
    <property type="molecule type" value="Genomic_DNA"/>
</dbReference>
<sequence>ELLLLPHICFLIFATFVLQNPEEKTDIVTFKLEDVEYNRLGKNLTKVIE</sequence>
<feature type="non-terminal residue" evidence="2">
    <location>
        <position position="1"/>
    </location>
</feature>
<name>A0ABN7XEP6_GIGMA</name>
<evidence type="ECO:0000256" key="1">
    <source>
        <dbReference type="SAM" id="SignalP"/>
    </source>
</evidence>
<proteinExistence type="predicted"/>
<feature type="chain" id="PRO_5046378117" evidence="1">
    <location>
        <begin position="20"/>
        <end position="49"/>
    </location>
</feature>
<evidence type="ECO:0000313" key="2">
    <source>
        <dbReference type="EMBL" id="CAG8852883.1"/>
    </source>
</evidence>
<gene>
    <name evidence="2" type="ORF">GMARGA_LOCUS41704</name>
</gene>
<keyword evidence="1" id="KW-0732">Signal</keyword>
<accession>A0ABN7XEP6</accession>
<evidence type="ECO:0000313" key="3">
    <source>
        <dbReference type="Proteomes" id="UP000789901"/>
    </source>
</evidence>
<keyword evidence="3" id="KW-1185">Reference proteome</keyword>